<dbReference type="AlphaFoldDB" id="A0A540VFW0"/>
<gene>
    <name evidence="2" type="ORF">FKY71_17375</name>
</gene>
<evidence type="ECO:0000313" key="2">
    <source>
        <dbReference type="EMBL" id="TQE95023.1"/>
    </source>
</evidence>
<accession>A0A540VFW0</accession>
<proteinExistence type="predicted"/>
<dbReference type="Proteomes" id="UP000315400">
    <property type="component" value="Unassembled WGS sequence"/>
</dbReference>
<feature type="region of interest" description="Disordered" evidence="1">
    <location>
        <begin position="1"/>
        <end position="24"/>
    </location>
</feature>
<evidence type="ECO:0000313" key="3">
    <source>
        <dbReference type="Proteomes" id="UP000315400"/>
    </source>
</evidence>
<dbReference type="EMBL" id="VIFK01000397">
    <property type="protein sequence ID" value="TQE95023.1"/>
    <property type="molecule type" value="Genomic_DNA"/>
</dbReference>
<evidence type="ECO:0000256" key="1">
    <source>
        <dbReference type="SAM" id="MobiDB-lite"/>
    </source>
</evidence>
<protein>
    <submittedName>
        <fullName evidence="2">Uncharacterized protein</fullName>
    </submittedName>
</protein>
<comment type="caution">
    <text evidence="2">The sequence shown here is derived from an EMBL/GenBank/DDBJ whole genome shotgun (WGS) entry which is preliminary data.</text>
</comment>
<sequence length="186" mass="20739">MSKLGKDRKAESTEDSMDTDAGAVLREDKEEGHLYVDLLPRIIVEDATDGRRDSISQCADMVADMIECDLKFPFDGPAPKQQELYLIDWILNALRAIGQGEQPDLAFAWKVPGSGRGRKKPGALESLNRQMAAYRVSGLAKSGEADSVEAAVAMVAEELGKPEETIWKYYTNHRDYPMHELVPRKK</sequence>
<feature type="compositionally biased region" description="Basic and acidic residues" evidence="1">
    <location>
        <begin position="1"/>
        <end position="12"/>
    </location>
</feature>
<reference evidence="2 3" key="1">
    <citation type="submission" date="2019-06" db="EMBL/GenBank/DDBJ databases">
        <title>Metagenome assembled Genome of Spiribacter salinus SL48-SHIP from the microbial mat of Salt Lake 48 (Novosibirsk region, Russia).</title>
        <authorList>
            <person name="Shipova A."/>
            <person name="Rozanov A.S."/>
            <person name="Bryanskaya A.V."/>
            <person name="Peltek S.E."/>
        </authorList>
    </citation>
    <scope>NUCLEOTIDE SEQUENCE [LARGE SCALE GENOMIC DNA]</scope>
    <source>
        <strain evidence="2">SL48-SHIP-2</strain>
    </source>
</reference>
<name>A0A540VFW0_9GAMM</name>
<organism evidence="2 3">
    <name type="scientific">Spiribacter salinus</name>
    <dbReference type="NCBI Taxonomy" id="1335746"/>
    <lineage>
        <taxon>Bacteria</taxon>
        <taxon>Pseudomonadati</taxon>
        <taxon>Pseudomonadota</taxon>
        <taxon>Gammaproteobacteria</taxon>
        <taxon>Chromatiales</taxon>
        <taxon>Ectothiorhodospiraceae</taxon>
        <taxon>Spiribacter</taxon>
    </lineage>
</organism>